<dbReference type="InterPro" id="IPR000307">
    <property type="entry name" value="Ribosomal_bS16"/>
</dbReference>
<protein>
    <recommendedName>
        <fullName evidence="3">Small ribosomal subunit protein bS16</fullName>
    </recommendedName>
</protein>
<dbReference type="InterPro" id="IPR023803">
    <property type="entry name" value="Ribosomal_bS16_dom_sf"/>
</dbReference>
<comment type="caution">
    <text evidence="4">The sequence shown here is derived from an EMBL/GenBank/DDBJ whole genome shotgun (WGS) entry which is preliminary data.</text>
</comment>
<organism evidence="4 5">
    <name type="scientific">Thermosipho affectus</name>
    <dbReference type="NCBI Taxonomy" id="660294"/>
    <lineage>
        <taxon>Bacteria</taxon>
        <taxon>Thermotogati</taxon>
        <taxon>Thermotogota</taxon>
        <taxon>Thermotogae</taxon>
        <taxon>Thermotogales</taxon>
        <taxon>Fervidobacteriaceae</taxon>
        <taxon>Thermosipho</taxon>
    </lineage>
</organism>
<dbReference type="GO" id="GO:0005840">
    <property type="term" value="C:ribosome"/>
    <property type="evidence" value="ECO:0007669"/>
    <property type="project" value="UniProtKB-KW"/>
</dbReference>
<proteinExistence type="inferred from homology"/>
<sequence length="95" mass="11079">MVRIRLTRMGKKKQPFYRIVVVDQRKRRDGAYIESLGYYDPIKDPYVLNVDVDKAVDWILKGAQPSQTARNLLRKAGVFKKVDEIKNAKKKEANQ</sequence>
<dbReference type="SUPFAM" id="SSF54565">
    <property type="entry name" value="Ribosomal protein S16"/>
    <property type="match status" value="1"/>
</dbReference>
<comment type="similarity">
    <text evidence="3">Belongs to the bacterial ribosomal protein bS16 family.</text>
</comment>
<keyword evidence="1 3" id="KW-0689">Ribosomal protein</keyword>
<reference evidence="4 5" key="1">
    <citation type="submission" date="2015-06" db="EMBL/GenBank/DDBJ databases">
        <title>Genome sequencing of Thermotogales isolates from hydrothermal vents.</title>
        <authorList>
            <person name="Haverkamp T.H."/>
            <person name="Kublanov I.V."/>
            <person name="Nesbo C.L."/>
        </authorList>
    </citation>
    <scope>NUCLEOTIDE SEQUENCE [LARGE SCALE GENOMIC DNA]</scope>
    <source>
        <strain evidence="5">ik275mar</strain>
    </source>
</reference>
<gene>
    <name evidence="3" type="primary">rpsP</name>
    <name evidence="4" type="ORF">XJ44_00445</name>
</gene>
<dbReference type="Pfam" id="PF00886">
    <property type="entry name" value="Ribosomal_S16"/>
    <property type="match status" value="1"/>
</dbReference>
<evidence type="ECO:0000313" key="4">
    <source>
        <dbReference type="EMBL" id="ONN28050.1"/>
    </source>
</evidence>
<evidence type="ECO:0000313" key="5">
    <source>
        <dbReference type="Proteomes" id="UP000242616"/>
    </source>
</evidence>
<keyword evidence="5" id="KW-1185">Reference proteome</keyword>
<evidence type="ECO:0000256" key="1">
    <source>
        <dbReference type="ARBA" id="ARBA00022980"/>
    </source>
</evidence>
<dbReference type="Proteomes" id="UP000242616">
    <property type="component" value="Unassembled WGS sequence"/>
</dbReference>
<dbReference type="PROSITE" id="PS00732">
    <property type="entry name" value="RIBOSOMAL_S16"/>
    <property type="match status" value="1"/>
</dbReference>
<keyword evidence="2 3" id="KW-0687">Ribonucleoprotein</keyword>
<evidence type="ECO:0000256" key="2">
    <source>
        <dbReference type="ARBA" id="ARBA00023274"/>
    </source>
</evidence>
<dbReference type="RefSeq" id="WP_077197709.1">
    <property type="nucleotide sequence ID" value="NZ_LBFC01000002.1"/>
</dbReference>
<accession>A0ABX3IJN8</accession>
<dbReference type="HAMAP" id="MF_00385">
    <property type="entry name" value="Ribosomal_bS16"/>
    <property type="match status" value="1"/>
</dbReference>
<dbReference type="PANTHER" id="PTHR12919">
    <property type="entry name" value="30S RIBOSOMAL PROTEIN S16"/>
    <property type="match status" value="1"/>
</dbReference>
<dbReference type="EMBL" id="LBFC01000002">
    <property type="protein sequence ID" value="ONN28050.1"/>
    <property type="molecule type" value="Genomic_DNA"/>
</dbReference>
<dbReference type="PANTHER" id="PTHR12919:SF20">
    <property type="entry name" value="SMALL RIBOSOMAL SUBUNIT PROTEIN BS16M"/>
    <property type="match status" value="1"/>
</dbReference>
<dbReference type="Gene3D" id="3.30.1320.10">
    <property type="match status" value="1"/>
</dbReference>
<dbReference type="InterPro" id="IPR020592">
    <property type="entry name" value="Ribosomal_bS16_CS"/>
</dbReference>
<evidence type="ECO:0000256" key="3">
    <source>
        <dbReference type="HAMAP-Rule" id="MF_00385"/>
    </source>
</evidence>
<name>A0ABX3IJN8_9BACT</name>
<dbReference type="NCBIfam" id="TIGR00002">
    <property type="entry name" value="S16"/>
    <property type="match status" value="1"/>
</dbReference>